<dbReference type="CDD" id="cd17930">
    <property type="entry name" value="DEXHc_cas3"/>
    <property type="match status" value="1"/>
</dbReference>
<comment type="similarity">
    <text evidence="2">In the central section; belongs to the CRISPR-associated helicase Cas3 family.</text>
</comment>
<keyword evidence="9" id="KW-0051">Antiviral defense</keyword>
<protein>
    <submittedName>
        <fullName evidence="11">CRISPR-associated helicase Cas3</fullName>
    </submittedName>
</protein>
<dbReference type="NCBIfam" id="TIGR01596">
    <property type="entry name" value="cas3_HD"/>
    <property type="match status" value="1"/>
</dbReference>
<dbReference type="Proteomes" id="UP000730482">
    <property type="component" value="Unassembled WGS sequence"/>
</dbReference>
<evidence type="ECO:0000313" key="11">
    <source>
        <dbReference type="EMBL" id="MBS2545350.1"/>
    </source>
</evidence>
<dbReference type="Gene3D" id="1.10.3210.30">
    <property type="match status" value="1"/>
</dbReference>
<dbReference type="Pfam" id="PF22590">
    <property type="entry name" value="Cas3-like_C_2"/>
    <property type="match status" value="1"/>
</dbReference>
<dbReference type="EMBL" id="JAAFYZ010000002">
    <property type="protein sequence ID" value="MBS2545350.1"/>
    <property type="molecule type" value="Genomic_DNA"/>
</dbReference>
<keyword evidence="7" id="KW-0347">Helicase</keyword>
<dbReference type="NCBIfam" id="TIGR01587">
    <property type="entry name" value="cas3_core"/>
    <property type="match status" value="1"/>
</dbReference>
<dbReference type="InterPro" id="IPR006483">
    <property type="entry name" value="CRISPR-assoc_Cas3_HD"/>
</dbReference>
<evidence type="ECO:0000256" key="3">
    <source>
        <dbReference type="ARBA" id="ARBA00022722"/>
    </source>
</evidence>
<evidence type="ECO:0000256" key="9">
    <source>
        <dbReference type="ARBA" id="ARBA00023118"/>
    </source>
</evidence>
<accession>A0ABS5KHJ2</accession>
<evidence type="ECO:0000259" key="10">
    <source>
        <dbReference type="PROSITE" id="PS51643"/>
    </source>
</evidence>
<dbReference type="SUPFAM" id="SSF52540">
    <property type="entry name" value="P-loop containing nucleoside triphosphate hydrolases"/>
    <property type="match status" value="1"/>
</dbReference>
<gene>
    <name evidence="11" type="primary">cas3</name>
    <name evidence="11" type="ORF">KGQ19_00560</name>
</gene>
<dbReference type="InterPro" id="IPR041372">
    <property type="entry name" value="Cas3_C"/>
</dbReference>
<dbReference type="Pfam" id="PF18395">
    <property type="entry name" value="Cas3_C"/>
    <property type="match status" value="1"/>
</dbReference>
<organism evidence="11 12">
    <name type="scientific">Catenulispora pinistramenti</name>
    <dbReference type="NCBI Taxonomy" id="2705254"/>
    <lineage>
        <taxon>Bacteria</taxon>
        <taxon>Bacillati</taxon>
        <taxon>Actinomycetota</taxon>
        <taxon>Actinomycetes</taxon>
        <taxon>Catenulisporales</taxon>
        <taxon>Catenulisporaceae</taxon>
        <taxon>Catenulispora</taxon>
    </lineage>
</organism>
<dbReference type="Gene3D" id="3.40.50.300">
    <property type="entry name" value="P-loop containing nucleotide triphosphate hydrolases"/>
    <property type="match status" value="2"/>
</dbReference>
<dbReference type="InterPro" id="IPR054712">
    <property type="entry name" value="Cas3-like_dom"/>
</dbReference>
<keyword evidence="8" id="KW-0067">ATP-binding</keyword>
<keyword evidence="6" id="KW-0378">Hydrolase</keyword>
<dbReference type="InterPro" id="IPR038257">
    <property type="entry name" value="CRISPR-assoc_Cas3_HD_sf"/>
</dbReference>
<keyword evidence="5" id="KW-0547">Nucleotide-binding</keyword>
<keyword evidence="3" id="KW-0540">Nuclease</keyword>
<feature type="domain" description="HD Cas3-type" evidence="10">
    <location>
        <begin position="35"/>
        <end position="235"/>
    </location>
</feature>
<comment type="caution">
    <text evidence="11">The sequence shown here is derived from an EMBL/GenBank/DDBJ whole genome shotgun (WGS) entry which is preliminary data.</text>
</comment>
<proteinExistence type="inferred from homology"/>
<dbReference type="InterPro" id="IPR027417">
    <property type="entry name" value="P-loop_NTPase"/>
</dbReference>
<evidence type="ECO:0000313" key="12">
    <source>
        <dbReference type="Proteomes" id="UP000730482"/>
    </source>
</evidence>
<evidence type="ECO:0000256" key="4">
    <source>
        <dbReference type="ARBA" id="ARBA00022723"/>
    </source>
</evidence>
<dbReference type="PROSITE" id="PS51643">
    <property type="entry name" value="HD_CAS3"/>
    <property type="match status" value="1"/>
</dbReference>
<evidence type="ECO:0000256" key="5">
    <source>
        <dbReference type="ARBA" id="ARBA00022741"/>
    </source>
</evidence>
<reference evidence="11 12" key="1">
    <citation type="submission" date="2020-02" db="EMBL/GenBank/DDBJ databases">
        <title>Acidophilic actinobacteria isolated from forest soil.</title>
        <authorList>
            <person name="Golinska P."/>
        </authorList>
    </citation>
    <scope>NUCLEOTIDE SEQUENCE [LARGE SCALE GENOMIC DNA]</scope>
    <source>
        <strain evidence="11 12">NL8</strain>
    </source>
</reference>
<dbReference type="CDD" id="cd09641">
    <property type="entry name" value="Cas3''_I"/>
    <property type="match status" value="1"/>
</dbReference>
<evidence type="ECO:0000256" key="2">
    <source>
        <dbReference type="ARBA" id="ARBA00009046"/>
    </source>
</evidence>
<evidence type="ECO:0000256" key="1">
    <source>
        <dbReference type="ARBA" id="ARBA00006847"/>
    </source>
</evidence>
<comment type="similarity">
    <text evidence="1">In the N-terminal section; belongs to the CRISPR-associated nuclease Cas3-HD family.</text>
</comment>
<sequence length="958" mass="104016">MSDASPLPDYLAACGLTQNAITALSVLWGKSPKNAGGRANLLISHLLDTAMVAGCMWDEHLQPSVRTMMDRAAPGEGRRLFQWLCAVHDCGKATPAFQSMWQHGAERVREHGLRWDPRQLAGASWRHDKAGGKLLRSMLGGRKGGLWSKEQADWVWPLAISHHGRCHGLEVFDCREAHGDAHGLGPAWKKAQTAVVDAISVLLGYPDTAAVQPSARPSRAEQLALAGYIVMADWIASNKLFEGIDDLSQISIASARHRAETAWRKLDMLPDDRDLSDPGAELFPVRFGHEARGLQQAVLDAANAIPAPGLIVIEAPMGEGKTKAALGAAEVLSRRFGTHGLFVAMPTQATCNPMYDTVTVWTRTFGGTEADRVVLLHGKNMFHPAWKRLLDQAGPEPSETFVDIGIDGCDEYGMSPSTDGTATNSATGPVQWFLGPKRGLLARIGVGTIDQLLFAATRTRHVMLRFAGLAGKVVIIDEVHAADIYMEQFLGEALFWLGQARVPVILLTATLAPRQRETLMRLYLAGAAGPDNSEDIMLPAPSSYPSVTAVFDDPAPGRGLGAITTSSKPWRTPEPVKISVLPETAEAEPGETLTGYFDHNAPHGVVLIIRNTVDRAQNTYTALHHKYGHEHVRLLHSRLTTGARADRTAECLRLLGPDAGKDRPELLFVVATQIAEQSFDIDADLLITDLAPIDLLLQRIGRLHRFESTPRPPGTTQPHAVITGFAPGPGGPHADPGSEYIYHPHRLTRAAAQVLHAEKSESGWLIPNQIPDLVAHGYSDDNIAPAGWAKFAADAAADWAADQASRAAKAEPHLLANHTNRESPTLAGLHHMDANPADDNEISNLVRDSEPEIEVLLVRRTPHGLTTLSGTRLGINGEAASDAIDEVLADTVRLPRRVAAATKHLRPLDGCSHPWLQYLSVLELDEHNAVHLVDGRKTFHVEYDQKVGLLVRATSQRR</sequence>
<evidence type="ECO:0000256" key="8">
    <source>
        <dbReference type="ARBA" id="ARBA00022840"/>
    </source>
</evidence>
<dbReference type="InterPro" id="IPR006474">
    <property type="entry name" value="Helicase_Cas3_CRISPR-ass_core"/>
</dbReference>
<name>A0ABS5KHJ2_9ACTN</name>
<dbReference type="Pfam" id="PF18019">
    <property type="entry name" value="Cas3_HD"/>
    <property type="match status" value="1"/>
</dbReference>
<keyword evidence="4" id="KW-0479">Metal-binding</keyword>
<keyword evidence="12" id="KW-1185">Reference proteome</keyword>
<evidence type="ECO:0000256" key="6">
    <source>
        <dbReference type="ARBA" id="ARBA00022801"/>
    </source>
</evidence>
<evidence type="ECO:0000256" key="7">
    <source>
        <dbReference type="ARBA" id="ARBA00022806"/>
    </source>
</evidence>